<dbReference type="Gene3D" id="3.40.30.10">
    <property type="entry name" value="Glutaredoxin"/>
    <property type="match status" value="1"/>
</dbReference>
<dbReference type="AlphaFoldDB" id="A0A248LKS1"/>
<accession>A0A248LKS1</accession>
<name>A0A248LKS1_9NEIS</name>
<reference evidence="3" key="1">
    <citation type="submission" date="2017-06" db="EMBL/GenBank/DDBJ databases">
        <title>Whole genome sequence of Laribacter hongkongensis LHGZ1.</title>
        <authorList>
            <person name="Chen D."/>
            <person name="Wu H."/>
            <person name="Chen J."/>
        </authorList>
    </citation>
    <scope>NUCLEOTIDE SEQUENCE [LARGE SCALE GENOMIC DNA]</scope>
    <source>
        <strain evidence="3">LHGZ1</strain>
    </source>
</reference>
<dbReference type="EMBL" id="CP022115">
    <property type="protein sequence ID" value="ASJ25081.1"/>
    <property type="molecule type" value="Genomic_DNA"/>
</dbReference>
<dbReference type="CDD" id="cd03194">
    <property type="entry name" value="GST_C_3"/>
    <property type="match status" value="1"/>
</dbReference>
<evidence type="ECO:0000313" key="2">
    <source>
        <dbReference type="EMBL" id="ASJ25081.1"/>
    </source>
</evidence>
<dbReference type="RefSeq" id="WP_088861099.1">
    <property type="nucleotide sequence ID" value="NZ_CP022115.1"/>
</dbReference>
<gene>
    <name evidence="2" type="ORF">LHGZ1_2250</name>
</gene>
<dbReference type="GO" id="GO:0006749">
    <property type="term" value="P:glutathione metabolic process"/>
    <property type="evidence" value="ECO:0007669"/>
    <property type="project" value="TreeGrafter"/>
</dbReference>
<evidence type="ECO:0000259" key="1">
    <source>
        <dbReference type="PROSITE" id="PS50404"/>
    </source>
</evidence>
<keyword evidence="2" id="KW-0808">Transferase</keyword>
<dbReference type="SUPFAM" id="SSF52833">
    <property type="entry name" value="Thioredoxin-like"/>
    <property type="match status" value="1"/>
</dbReference>
<evidence type="ECO:0000313" key="3">
    <source>
        <dbReference type="Proteomes" id="UP000197424"/>
    </source>
</evidence>
<dbReference type="PANTHER" id="PTHR42673">
    <property type="entry name" value="MALEYLACETOACETATE ISOMERASE"/>
    <property type="match status" value="1"/>
</dbReference>
<protein>
    <submittedName>
        <fullName evidence="2">Glutathione S-transferase</fullName>
    </submittedName>
</protein>
<dbReference type="OrthoDB" id="9799538at2"/>
<dbReference type="InterPro" id="IPR036249">
    <property type="entry name" value="Thioredoxin-like_sf"/>
</dbReference>
<sequence length="210" mass="22977">MKLIIGNKRYSSWSLRPWLGLKVSGIPFEEELHDIYDPGAAADRARWSPTGKVPLLADGELLVWDTLAIAEYVAERFPDRGLWPAGRAARAIARAACAEMHSGFVALRSAHPMDMKKRMQAEASPAVLADLARLEALWADCRARFGTAGPFLFGGFCWADAFFAPVASRCLSYGLPLSADSQAYVTTLAGLPAFREWEAAGQAETWLAPY</sequence>
<dbReference type="GO" id="GO:0004364">
    <property type="term" value="F:glutathione transferase activity"/>
    <property type="evidence" value="ECO:0007669"/>
    <property type="project" value="TreeGrafter"/>
</dbReference>
<proteinExistence type="predicted"/>
<dbReference type="Gene3D" id="1.20.1050.10">
    <property type="match status" value="1"/>
</dbReference>
<dbReference type="InterPro" id="IPR004045">
    <property type="entry name" value="Glutathione_S-Trfase_N"/>
</dbReference>
<dbReference type="SUPFAM" id="SSF47616">
    <property type="entry name" value="GST C-terminal domain-like"/>
    <property type="match status" value="1"/>
</dbReference>
<dbReference type="GO" id="GO:0016034">
    <property type="term" value="F:maleylacetoacetate isomerase activity"/>
    <property type="evidence" value="ECO:0007669"/>
    <property type="project" value="TreeGrafter"/>
</dbReference>
<dbReference type="GO" id="GO:0006559">
    <property type="term" value="P:L-phenylalanine catabolic process"/>
    <property type="evidence" value="ECO:0007669"/>
    <property type="project" value="TreeGrafter"/>
</dbReference>
<organism evidence="2 3">
    <name type="scientific">Laribacter hongkongensis</name>
    <dbReference type="NCBI Taxonomy" id="168471"/>
    <lineage>
        <taxon>Bacteria</taxon>
        <taxon>Pseudomonadati</taxon>
        <taxon>Pseudomonadota</taxon>
        <taxon>Betaproteobacteria</taxon>
        <taxon>Neisseriales</taxon>
        <taxon>Aquaspirillaceae</taxon>
        <taxon>Laribacter</taxon>
    </lineage>
</organism>
<dbReference type="PANTHER" id="PTHR42673:SF4">
    <property type="entry name" value="MALEYLACETOACETATE ISOMERASE"/>
    <property type="match status" value="1"/>
</dbReference>
<dbReference type="Proteomes" id="UP000197424">
    <property type="component" value="Chromosome"/>
</dbReference>
<dbReference type="CDD" id="cd03043">
    <property type="entry name" value="GST_N_1"/>
    <property type="match status" value="1"/>
</dbReference>
<feature type="domain" description="GST N-terminal" evidence="1">
    <location>
        <begin position="1"/>
        <end position="81"/>
    </location>
</feature>
<dbReference type="Pfam" id="PF13409">
    <property type="entry name" value="GST_N_2"/>
    <property type="match status" value="1"/>
</dbReference>
<dbReference type="InterPro" id="IPR036282">
    <property type="entry name" value="Glutathione-S-Trfase_C_sf"/>
</dbReference>
<dbReference type="PROSITE" id="PS50404">
    <property type="entry name" value="GST_NTER"/>
    <property type="match status" value="1"/>
</dbReference>